<dbReference type="InterPro" id="IPR019734">
    <property type="entry name" value="TPR_rpt"/>
</dbReference>
<feature type="repeat" description="TPR" evidence="1">
    <location>
        <begin position="127"/>
        <end position="160"/>
    </location>
</feature>
<dbReference type="SUPFAM" id="SSF82199">
    <property type="entry name" value="SET domain"/>
    <property type="match status" value="1"/>
</dbReference>
<dbReference type="VEuPathDB" id="FungiDB:BD410DRAFT_688542"/>
<protein>
    <recommendedName>
        <fullName evidence="2">SET domain-containing protein</fullName>
    </recommendedName>
</protein>
<keyword evidence="1" id="KW-0802">TPR repeat</keyword>
<accession>A0A4Y7PNP6</accession>
<gene>
    <name evidence="3" type="ORF">BD410DRAFT_688542</name>
</gene>
<dbReference type="STRING" id="50990.A0A4Y7PNP6"/>
<dbReference type="AlphaFoldDB" id="A0A4Y7PNP6"/>
<organism evidence="3 4">
    <name type="scientific">Rickenella mellea</name>
    <dbReference type="NCBI Taxonomy" id="50990"/>
    <lineage>
        <taxon>Eukaryota</taxon>
        <taxon>Fungi</taxon>
        <taxon>Dikarya</taxon>
        <taxon>Basidiomycota</taxon>
        <taxon>Agaricomycotina</taxon>
        <taxon>Agaricomycetes</taxon>
        <taxon>Hymenochaetales</taxon>
        <taxon>Rickenellaceae</taxon>
        <taxon>Rickenella</taxon>
    </lineage>
</organism>
<feature type="non-terminal residue" evidence="3">
    <location>
        <position position="504"/>
    </location>
</feature>
<dbReference type="EMBL" id="ML170242">
    <property type="protein sequence ID" value="TDL16462.1"/>
    <property type="molecule type" value="Genomic_DNA"/>
</dbReference>
<name>A0A4Y7PNP6_9AGAM</name>
<dbReference type="InterPro" id="IPR053209">
    <property type="entry name" value="Gramillin-biosynth_MTr"/>
</dbReference>
<evidence type="ECO:0000313" key="4">
    <source>
        <dbReference type="Proteomes" id="UP000294933"/>
    </source>
</evidence>
<dbReference type="Proteomes" id="UP000294933">
    <property type="component" value="Unassembled WGS sequence"/>
</dbReference>
<evidence type="ECO:0000259" key="2">
    <source>
        <dbReference type="Pfam" id="PF00856"/>
    </source>
</evidence>
<dbReference type="Pfam" id="PF00856">
    <property type="entry name" value="SET"/>
    <property type="match status" value="1"/>
</dbReference>
<dbReference type="PANTHER" id="PTHR47643:SF2">
    <property type="entry name" value="TPR DOMAIN PROTEIN (AFU_ORTHOLOGUE AFUA_5G12710)"/>
    <property type="match status" value="1"/>
</dbReference>
<dbReference type="Gene3D" id="1.25.40.10">
    <property type="entry name" value="Tetratricopeptide repeat domain"/>
    <property type="match status" value="1"/>
</dbReference>
<dbReference type="InterPro" id="IPR011990">
    <property type="entry name" value="TPR-like_helical_dom_sf"/>
</dbReference>
<keyword evidence="4" id="KW-1185">Reference proteome</keyword>
<dbReference type="OrthoDB" id="5945798at2759"/>
<dbReference type="InterPro" id="IPR001214">
    <property type="entry name" value="SET_dom"/>
</dbReference>
<dbReference type="PROSITE" id="PS50005">
    <property type="entry name" value="TPR"/>
    <property type="match status" value="1"/>
</dbReference>
<feature type="domain" description="SET" evidence="2">
    <location>
        <begin position="218"/>
        <end position="381"/>
    </location>
</feature>
<dbReference type="PANTHER" id="PTHR47643">
    <property type="entry name" value="TPR DOMAIN PROTEIN (AFU_ORTHOLOGUE AFUA_5G12710)"/>
    <property type="match status" value="1"/>
</dbReference>
<dbReference type="SMART" id="SM00028">
    <property type="entry name" value="TPR"/>
    <property type="match status" value="3"/>
</dbReference>
<proteinExistence type="predicted"/>
<dbReference type="Gene3D" id="2.170.270.10">
    <property type="entry name" value="SET domain"/>
    <property type="match status" value="1"/>
</dbReference>
<feature type="non-terminal residue" evidence="3">
    <location>
        <position position="1"/>
    </location>
</feature>
<sequence>KGSVFAVKSQWCENPYCEERAIVVNYVGDLFQLGQGSAMYPAQWNRSVPASATSAGDWFKEEGNSCYKETRYRTAVLRYTEALNFEPHKALKIAIYSNRAQAHLASGGYEAAIADAHFVLSVEPQHEKALFRTARAHYAMSNYTKAIELLESIIQVNPSSESVKSELRRAKQRLVEQSTGAYDFDQIGDMAAGPYPCMDVASYLGPVEQGDPVNRNPGLFATRDIQAGELLLCTKVFEFLYANVDHVRFYNRNSTSFGSTSTLRLSRKIAQKLLSNPTFIAPFMQLHRYSTEIVGHISTVLVDGRPVVDDFLIASLLNTHAFAMSCNHGDAHKYSGVGVCTTPSHVSHHCLGNCSRTVVGDLVIYRASRDMAMGDEIRAMYASPYTPVAERQESLLEMHNISCTCLLCERQLAETHDDRRERYALNMSCLMASMGHVPQNPDTIAAVLEKFCADMESTYSDPPDVQPRFLYIEKLVSLAICYVKARNMQKLLETSLRVLSSLGF</sequence>
<dbReference type="Pfam" id="PF14559">
    <property type="entry name" value="TPR_19"/>
    <property type="match status" value="1"/>
</dbReference>
<evidence type="ECO:0000313" key="3">
    <source>
        <dbReference type="EMBL" id="TDL16462.1"/>
    </source>
</evidence>
<reference evidence="3 4" key="1">
    <citation type="submission" date="2018-06" db="EMBL/GenBank/DDBJ databases">
        <title>A transcriptomic atlas of mushroom development highlights an independent origin of complex multicellularity.</title>
        <authorList>
            <consortium name="DOE Joint Genome Institute"/>
            <person name="Krizsan K."/>
            <person name="Almasi E."/>
            <person name="Merenyi Z."/>
            <person name="Sahu N."/>
            <person name="Viragh M."/>
            <person name="Koszo T."/>
            <person name="Mondo S."/>
            <person name="Kiss B."/>
            <person name="Balint B."/>
            <person name="Kues U."/>
            <person name="Barry K."/>
            <person name="Hegedus J.C."/>
            <person name="Henrissat B."/>
            <person name="Johnson J."/>
            <person name="Lipzen A."/>
            <person name="Ohm R."/>
            <person name="Nagy I."/>
            <person name="Pangilinan J."/>
            <person name="Yan J."/>
            <person name="Xiong Y."/>
            <person name="Grigoriev I.V."/>
            <person name="Hibbett D.S."/>
            <person name="Nagy L.G."/>
        </authorList>
    </citation>
    <scope>NUCLEOTIDE SEQUENCE [LARGE SCALE GENOMIC DNA]</scope>
    <source>
        <strain evidence="3 4">SZMC22713</strain>
    </source>
</reference>
<evidence type="ECO:0000256" key="1">
    <source>
        <dbReference type="PROSITE-ProRule" id="PRU00339"/>
    </source>
</evidence>
<dbReference type="InterPro" id="IPR046341">
    <property type="entry name" value="SET_dom_sf"/>
</dbReference>
<dbReference type="SUPFAM" id="SSF48452">
    <property type="entry name" value="TPR-like"/>
    <property type="match status" value="1"/>
</dbReference>